<evidence type="ECO:0000256" key="4">
    <source>
        <dbReference type="ARBA" id="ARBA00023125"/>
    </source>
</evidence>
<keyword evidence="4" id="KW-0238">DNA-binding</keyword>
<evidence type="ECO:0000256" key="3">
    <source>
        <dbReference type="ARBA" id="ARBA00023082"/>
    </source>
</evidence>
<proteinExistence type="inferred from homology"/>
<protein>
    <recommendedName>
        <fullName evidence="6">RNA polymerase sigma factor 70 region 4 type 2 domain-containing protein</fullName>
    </recommendedName>
</protein>
<evidence type="ECO:0000313" key="8">
    <source>
        <dbReference type="Proteomes" id="UP000017837"/>
    </source>
</evidence>
<comment type="caution">
    <text evidence="7">The sequence shown here is derived from an EMBL/GenBank/DDBJ whole genome shotgun (WGS) entry which is preliminary data.</text>
</comment>
<dbReference type="Gene3D" id="1.10.10.10">
    <property type="entry name" value="Winged helix-like DNA-binding domain superfamily/Winged helix DNA-binding domain"/>
    <property type="match status" value="1"/>
</dbReference>
<dbReference type="RefSeq" id="WP_018084026.1">
    <property type="nucleotide sequence ID" value="NZ_AQWM01000057.1"/>
</dbReference>
<keyword evidence="8" id="KW-1185">Reference proteome</keyword>
<dbReference type="InterPro" id="IPR036388">
    <property type="entry name" value="WH-like_DNA-bd_sf"/>
</dbReference>
<dbReference type="InterPro" id="IPR013324">
    <property type="entry name" value="RNA_pol_sigma_r3/r4-like"/>
</dbReference>
<dbReference type="GO" id="GO:0006352">
    <property type="term" value="P:DNA-templated transcription initiation"/>
    <property type="evidence" value="ECO:0007669"/>
    <property type="project" value="InterPro"/>
</dbReference>
<dbReference type="InterPro" id="IPR039425">
    <property type="entry name" value="RNA_pol_sigma-70-like"/>
</dbReference>
<dbReference type="PANTHER" id="PTHR43133">
    <property type="entry name" value="RNA POLYMERASE ECF-TYPE SIGMA FACTO"/>
    <property type="match status" value="1"/>
</dbReference>
<dbReference type="InterPro" id="IPR014284">
    <property type="entry name" value="RNA_pol_sigma-70_dom"/>
</dbReference>
<feature type="domain" description="RNA polymerase sigma factor 70 region 4 type 2" evidence="6">
    <location>
        <begin position="128"/>
        <end position="179"/>
    </location>
</feature>
<dbReference type="Gene3D" id="1.10.1740.10">
    <property type="match status" value="1"/>
</dbReference>
<accession>V4R6S0</accession>
<dbReference type="OrthoDB" id="9794372at2"/>
<dbReference type="Proteomes" id="UP000017837">
    <property type="component" value="Unassembled WGS sequence"/>
</dbReference>
<keyword evidence="2" id="KW-0805">Transcription regulation</keyword>
<name>V4R6S0_9CAUL</name>
<dbReference type="InterPro" id="IPR013249">
    <property type="entry name" value="RNA_pol_sigma70_r4_t2"/>
</dbReference>
<dbReference type="GO" id="GO:0003677">
    <property type="term" value="F:DNA binding"/>
    <property type="evidence" value="ECO:0007669"/>
    <property type="project" value="UniProtKB-KW"/>
</dbReference>
<evidence type="ECO:0000259" key="6">
    <source>
        <dbReference type="Pfam" id="PF08281"/>
    </source>
</evidence>
<dbReference type="Pfam" id="PF08281">
    <property type="entry name" value="Sigma70_r4_2"/>
    <property type="match status" value="1"/>
</dbReference>
<dbReference type="CDD" id="cd06171">
    <property type="entry name" value="Sigma70_r4"/>
    <property type="match status" value="1"/>
</dbReference>
<keyword evidence="5" id="KW-0804">Transcription</keyword>
<dbReference type="PANTHER" id="PTHR43133:SF8">
    <property type="entry name" value="RNA POLYMERASE SIGMA FACTOR HI_1459-RELATED"/>
    <property type="match status" value="1"/>
</dbReference>
<dbReference type="STRING" id="1121022.GCA_000376105_04344"/>
<evidence type="ECO:0000313" key="7">
    <source>
        <dbReference type="EMBL" id="ESQ87143.1"/>
    </source>
</evidence>
<evidence type="ECO:0000256" key="2">
    <source>
        <dbReference type="ARBA" id="ARBA00023015"/>
    </source>
</evidence>
<comment type="similarity">
    <text evidence="1">Belongs to the sigma-70 factor family. ECF subfamily.</text>
</comment>
<dbReference type="eggNOG" id="COG1595">
    <property type="taxonomic scope" value="Bacteria"/>
</dbReference>
<gene>
    <name evidence="7" type="ORF">ABENE_17415</name>
</gene>
<dbReference type="GO" id="GO:0016987">
    <property type="term" value="F:sigma factor activity"/>
    <property type="evidence" value="ECO:0007669"/>
    <property type="project" value="UniProtKB-KW"/>
</dbReference>
<dbReference type="SUPFAM" id="SSF88946">
    <property type="entry name" value="Sigma2 domain of RNA polymerase sigma factors"/>
    <property type="match status" value="1"/>
</dbReference>
<evidence type="ECO:0000256" key="1">
    <source>
        <dbReference type="ARBA" id="ARBA00010641"/>
    </source>
</evidence>
<keyword evidence="3" id="KW-0731">Sigma factor</keyword>
<reference evidence="7 8" key="1">
    <citation type="journal article" date="2014" name="Nature">
        <title>Sequential evolution of bacterial morphology by co-option of a developmental regulator.</title>
        <authorList>
            <person name="Jiang C."/>
            <person name="Brown P.J."/>
            <person name="Ducret A."/>
            <person name="Brun Y.V."/>
        </authorList>
    </citation>
    <scope>NUCLEOTIDE SEQUENCE [LARGE SCALE GENOMIC DNA]</scope>
    <source>
        <strain evidence="7 8">DSM 16100</strain>
    </source>
</reference>
<dbReference type="SUPFAM" id="SSF88659">
    <property type="entry name" value="Sigma3 and sigma4 domains of RNA polymerase sigma factors"/>
    <property type="match status" value="1"/>
</dbReference>
<dbReference type="AlphaFoldDB" id="V4R6S0"/>
<dbReference type="PATRIC" id="fig|1121022.4.peg.3556"/>
<dbReference type="InterPro" id="IPR013325">
    <property type="entry name" value="RNA_pol_sigma_r2"/>
</dbReference>
<dbReference type="NCBIfam" id="TIGR02937">
    <property type="entry name" value="sigma70-ECF"/>
    <property type="match status" value="1"/>
</dbReference>
<evidence type="ECO:0000256" key="5">
    <source>
        <dbReference type="ARBA" id="ARBA00023163"/>
    </source>
</evidence>
<dbReference type="EMBL" id="AWGB01000046">
    <property type="protein sequence ID" value="ESQ87143.1"/>
    <property type="molecule type" value="Genomic_DNA"/>
</dbReference>
<sequence length="192" mass="22159">MPEPENIIHLPGRLTEGRANAATTRALAVVIEAYDRRLWRYLARRLAQDDIADARQEVYSRLTRILSADPDAQLSAAYVFKTADSIVRDQFRRRRVRYHDAHVELEDHVAAETPSAFDTLHWRQNLSRVRQAMDKLPQVQRRILLLHRLDGMSLPEVAQELGVPLRTVERHLSRALAACRITLEEAGWPKRT</sequence>
<organism evidence="7 8">
    <name type="scientific">Asticcacaulis benevestitus DSM 16100 = ATCC BAA-896</name>
    <dbReference type="NCBI Taxonomy" id="1121022"/>
    <lineage>
        <taxon>Bacteria</taxon>
        <taxon>Pseudomonadati</taxon>
        <taxon>Pseudomonadota</taxon>
        <taxon>Alphaproteobacteria</taxon>
        <taxon>Caulobacterales</taxon>
        <taxon>Caulobacteraceae</taxon>
        <taxon>Asticcacaulis</taxon>
    </lineage>
</organism>